<organism evidence="2 3">
    <name type="scientific">Penicillium roqueforti (strain FM164)</name>
    <dbReference type="NCBI Taxonomy" id="1365484"/>
    <lineage>
        <taxon>Eukaryota</taxon>
        <taxon>Fungi</taxon>
        <taxon>Dikarya</taxon>
        <taxon>Ascomycota</taxon>
        <taxon>Pezizomycotina</taxon>
        <taxon>Eurotiomycetes</taxon>
        <taxon>Eurotiomycetidae</taxon>
        <taxon>Eurotiales</taxon>
        <taxon>Aspergillaceae</taxon>
        <taxon>Penicillium</taxon>
    </lineage>
</organism>
<reference evidence="2" key="1">
    <citation type="journal article" date="2014" name="Nat. Commun.">
        <title>Multiple recent horizontal transfers of a large genomic region in cheese making fungi.</title>
        <authorList>
            <person name="Cheeseman K."/>
            <person name="Ropars J."/>
            <person name="Renault P."/>
            <person name="Dupont J."/>
            <person name="Gouzy J."/>
            <person name="Branca A."/>
            <person name="Abraham A.L."/>
            <person name="Ceppi M."/>
            <person name="Conseiller E."/>
            <person name="Debuchy R."/>
            <person name="Malagnac F."/>
            <person name="Goarin A."/>
            <person name="Silar P."/>
            <person name="Lacoste S."/>
            <person name="Sallet E."/>
            <person name="Bensimon A."/>
            <person name="Giraud T."/>
            <person name="Brygoo Y."/>
        </authorList>
    </citation>
    <scope>NUCLEOTIDE SEQUENCE [LARGE SCALE GENOMIC DNA]</scope>
    <source>
        <strain evidence="2">FM164</strain>
    </source>
</reference>
<proteinExistence type="predicted"/>
<sequence>MKSTKLLDGHGSLYKEVRFSPTEPLRRTKSVSATFPHVPSGYGQTALQDSVLVNSFAMETSYIDQSRSLLHSQRVNFETERELFAQERRLWEKERALLRSKIAELEVFVKSHGNRTNQLGSEAVKHVLAGGIPQFNTSGFAAQVWEGSSPGTRPTRVFFDHESPDQSYLSPTSESGDPPSLDRALSPRSRPVDASGPTVSLPVPIEKLDRTLDGITLKSTALPPAVVARVITPPSPSPLGTSPGIPPTAAARPPMEHRASLRLKLSELGPPNENLLRHAGHTPMAIIDADDSRSTQPGSPLEVAPELEDAPLAPVTTEVHQPSENKVSYFPDVPDDPGLKGPLGLINDEEHDSMFLDQLNQKLLVEAKNILGSSVESADPNESDSESEFPDQDQQPEIRFKQSTNFGTAFGISNPGQV</sequence>
<dbReference type="OMA" id="ASFECER"/>
<evidence type="ECO:0000256" key="1">
    <source>
        <dbReference type="SAM" id="MobiDB-lite"/>
    </source>
</evidence>
<evidence type="ECO:0000313" key="2">
    <source>
        <dbReference type="EMBL" id="CDM36043.1"/>
    </source>
</evidence>
<name>W6QGT6_PENRF</name>
<accession>W6QGT6</accession>
<feature type="compositionally biased region" description="Acidic residues" evidence="1">
    <location>
        <begin position="379"/>
        <end position="391"/>
    </location>
</feature>
<feature type="region of interest" description="Disordered" evidence="1">
    <location>
        <begin position="146"/>
        <end position="201"/>
    </location>
</feature>
<dbReference type="Proteomes" id="UP000030686">
    <property type="component" value="Unassembled WGS sequence"/>
</dbReference>
<feature type="region of interest" description="Disordered" evidence="1">
    <location>
        <begin position="315"/>
        <end position="346"/>
    </location>
</feature>
<feature type="region of interest" description="Disordered" evidence="1">
    <location>
        <begin position="233"/>
        <end position="252"/>
    </location>
</feature>
<dbReference type="EMBL" id="HG792018">
    <property type="protein sequence ID" value="CDM36043.1"/>
    <property type="molecule type" value="Genomic_DNA"/>
</dbReference>
<gene>
    <name evidence="2" type="ORF">PROQFM164_S04g000924</name>
</gene>
<keyword evidence="3" id="KW-1185">Reference proteome</keyword>
<dbReference type="AlphaFoldDB" id="W6QGT6"/>
<protein>
    <submittedName>
        <fullName evidence="2">Genomic scaffold, ProqFM164S04</fullName>
    </submittedName>
</protein>
<feature type="compositionally biased region" description="Polar residues" evidence="1">
    <location>
        <begin position="165"/>
        <end position="175"/>
    </location>
</feature>
<evidence type="ECO:0000313" key="3">
    <source>
        <dbReference type="Proteomes" id="UP000030686"/>
    </source>
</evidence>
<feature type="region of interest" description="Disordered" evidence="1">
    <location>
        <begin position="374"/>
        <end position="418"/>
    </location>
</feature>
<dbReference type="STRING" id="1365484.W6QGT6"/>
<dbReference type="OrthoDB" id="5427699at2759"/>